<evidence type="ECO:0000313" key="10">
    <source>
        <dbReference type="EMBL" id="TNY22767.1"/>
    </source>
</evidence>
<organism evidence="10 11">
    <name type="scientific">Rhodotorula diobovata</name>
    <dbReference type="NCBI Taxonomy" id="5288"/>
    <lineage>
        <taxon>Eukaryota</taxon>
        <taxon>Fungi</taxon>
        <taxon>Dikarya</taxon>
        <taxon>Basidiomycota</taxon>
        <taxon>Pucciniomycotina</taxon>
        <taxon>Microbotryomycetes</taxon>
        <taxon>Sporidiobolales</taxon>
        <taxon>Sporidiobolaceae</taxon>
        <taxon>Rhodotorula</taxon>
    </lineage>
</organism>
<keyword evidence="6" id="KW-0406">Ion transport</keyword>
<dbReference type="GO" id="GO:0006874">
    <property type="term" value="P:intracellular calcium ion homeostasis"/>
    <property type="evidence" value="ECO:0007669"/>
    <property type="project" value="TreeGrafter"/>
</dbReference>
<feature type="non-terminal residue" evidence="10">
    <location>
        <position position="1"/>
    </location>
</feature>
<dbReference type="GO" id="GO:0012505">
    <property type="term" value="C:endomembrane system"/>
    <property type="evidence" value="ECO:0007669"/>
    <property type="project" value="UniProtKB-SubCell"/>
</dbReference>
<dbReference type="Proteomes" id="UP000311382">
    <property type="component" value="Unassembled WGS sequence"/>
</dbReference>
<evidence type="ECO:0000256" key="2">
    <source>
        <dbReference type="ARBA" id="ARBA00008170"/>
    </source>
</evidence>
<evidence type="ECO:0000256" key="3">
    <source>
        <dbReference type="ARBA" id="ARBA00022448"/>
    </source>
</evidence>
<comment type="caution">
    <text evidence="10">The sequence shown here is derived from an EMBL/GenBank/DDBJ whole genome shotgun (WGS) entry which is preliminary data.</text>
</comment>
<dbReference type="FunFam" id="1.20.1420.30:FF:000024">
    <property type="entry name" value="Calcium/proton exchanger, variant"/>
    <property type="match status" value="1"/>
</dbReference>
<feature type="transmembrane region" description="Helical" evidence="8">
    <location>
        <begin position="325"/>
        <end position="347"/>
    </location>
</feature>
<keyword evidence="4 8" id="KW-0812">Transmembrane</keyword>
<dbReference type="Pfam" id="PF01699">
    <property type="entry name" value="Na_Ca_ex"/>
    <property type="match status" value="2"/>
</dbReference>
<evidence type="ECO:0000256" key="6">
    <source>
        <dbReference type="ARBA" id="ARBA00023065"/>
    </source>
</evidence>
<keyword evidence="11" id="KW-1185">Reference proteome</keyword>
<feature type="domain" description="Sodium/calcium exchanger membrane region" evidence="9">
    <location>
        <begin position="290"/>
        <end position="415"/>
    </location>
</feature>
<dbReference type="PANTHER" id="PTHR31503:SF20">
    <property type="entry name" value="CA(2+)_H(+) EXCHANGER, PUTATIVE (EUROFUNG)-RELATED"/>
    <property type="match status" value="1"/>
</dbReference>
<proteinExistence type="inferred from homology"/>
<keyword evidence="5 8" id="KW-1133">Transmembrane helix</keyword>
<reference evidence="10 11" key="1">
    <citation type="submission" date="2019-03" db="EMBL/GenBank/DDBJ databases">
        <title>Rhodosporidium diobovatum UCD-FST 08-225 genome sequencing, assembly, and annotation.</title>
        <authorList>
            <person name="Fakankun I.U."/>
            <person name="Fristensky B."/>
            <person name="Levin D.B."/>
        </authorList>
    </citation>
    <scope>NUCLEOTIDE SEQUENCE [LARGE SCALE GENOMIC DNA]</scope>
    <source>
        <strain evidence="10 11">UCD-FST 08-225</strain>
    </source>
</reference>
<feature type="domain" description="Sodium/calcium exchanger membrane region" evidence="9">
    <location>
        <begin position="37"/>
        <end position="198"/>
    </location>
</feature>
<sequence>PGWRSSLDNVWRYSWLNVLLVFVPVSWACHFTDQSPTLTFIMSFIAIVPLAALLGFATEDIALRVGETIGGLLNATFGNAVELIIAILALTKGELDIVQSSMIGSILSNCLLVLGMCFFAGGLRMHEMSYSIRAAQVNLNLLGLAVTAIVIPVAFHVFVDDDANEPLNVTDNKVLQISHGVAIILIVVYIATLVFQLWTHAYMYSAGKPGDPNAPGAAAQLAQQRQLAVPPGEPLPPTEGGVFRIHSLPSLPSLPSWGGSSDDGSSSTSSYTASDDSLDAHTPKMLGRVAILLLVVVTVITGVTAEWLVSSIEGLVETGGVSESFVALILLPLVGNAAEHVTAVTVAAKDKLDLSIAVAVGSSIQIALFVIPVLILLGWCIGQPLTFYFDEFQTVILFVSVVAVNWAIGDGRTNWRVWLDSRLLAGLQARLTTS</sequence>
<dbReference type="Gene3D" id="1.20.1420.30">
    <property type="entry name" value="NCX, central ion-binding region"/>
    <property type="match status" value="2"/>
</dbReference>
<evidence type="ECO:0000256" key="8">
    <source>
        <dbReference type="SAM" id="Phobius"/>
    </source>
</evidence>
<feature type="transmembrane region" description="Helical" evidence="8">
    <location>
        <begin position="12"/>
        <end position="31"/>
    </location>
</feature>
<feature type="transmembrane region" description="Helical" evidence="8">
    <location>
        <begin position="179"/>
        <end position="198"/>
    </location>
</feature>
<evidence type="ECO:0000313" key="11">
    <source>
        <dbReference type="Proteomes" id="UP000311382"/>
    </source>
</evidence>
<keyword evidence="3" id="KW-0813">Transport</keyword>
<comment type="similarity">
    <text evidence="2">Belongs to the Ca(2+):cation antiporter (CaCA) (TC 2.A.19) family.</text>
</comment>
<evidence type="ECO:0000256" key="5">
    <source>
        <dbReference type="ARBA" id="ARBA00022989"/>
    </source>
</evidence>
<accession>A0A5C5G0Z6</accession>
<dbReference type="InterPro" id="IPR004713">
    <property type="entry name" value="CaH_exchang"/>
</dbReference>
<evidence type="ECO:0000256" key="4">
    <source>
        <dbReference type="ARBA" id="ARBA00022692"/>
    </source>
</evidence>
<keyword evidence="7 8" id="KW-0472">Membrane</keyword>
<feature type="transmembrane region" description="Helical" evidence="8">
    <location>
        <begin position="137"/>
        <end position="159"/>
    </location>
</feature>
<name>A0A5C5G0Z6_9BASI</name>
<dbReference type="GO" id="GO:0000329">
    <property type="term" value="C:fungal-type vacuole membrane"/>
    <property type="evidence" value="ECO:0007669"/>
    <property type="project" value="TreeGrafter"/>
</dbReference>
<dbReference type="EMBL" id="SOZI01000020">
    <property type="protein sequence ID" value="TNY22767.1"/>
    <property type="molecule type" value="Genomic_DNA"/>
</dbReference>
<feature type="transmembrane region" description="Helical" evidence="8">
    <location>
        <begin position="385"/>
        <end position="408"/>
    </location>
</feature>
<dbReference type="OrthoDB" id="1699231at2759"/>
<feature type="transmembrane region" description="Helical" evidence="8">
    <location>
        <begin position="37"/>
        <end position="57"/>
    </location>
</feature>
<dbReference type="GO" id="GO:0015369">
    <property type="term" value="F:calcium:proton antiporter activity"/>
    <property type="evidence" value="ECO:0007669"/>
    <property type="project" value="TreeGrafter"/>
</dbReference>
<feature type="transmembrane region" description="Helical" evidence="8">
    <location>
        <begin position="285"/>
        <end position="305"/>
    </location>
</feature>
<dbReference type="AlphaFoldDB" id="A0A5C5G0Z6"/>
<dbReference type="STRING" id="5288.A0A5C5G0Z6"/>
<evidence type="ECO:0000256" key="1">
    <source>
        <dbReference type="ARBA" id="ARBA00004127"/>
    </source>
</evidence>
<comment type="subcellular location">
    <subcellularLocation>
        <location evidence="1">Endomembrane system</location>
        <topology evidence="1">Multi-pass membrane protein</topology>
    </subcellularLocation>
</comment>
<feature type="transmembrane region" description="Helical" evidence="8">
    <location>
        <begin position="102"/>
        <end position="125"/>
    </location>
</feature>
<evidence type="ECO:0000259" key="9">
    <source>
        <dbReference type="Pfam" id="PF01699"/>
    </source>
</evidence>
<protein>
    <submittedName>
        <fullName evidence="10">Calcium/proton exchanger</fullName>
    </submittedName>
</protein>
<dbReference type="InterPro" id="IPR004837">
    <property type="entry name" value="NaCa_Exmemb"/>
</dbReference>
<dbReference type="PANTHER" id="PTHR31503">
    <property type="entry name" value="VACUOLAR CALCIUM ION TRANSPORTER"/>
    <property type="match status" value="1"/>
</dbReference>
<feature type="transmembrane region" description="Helical" evidence="8">
    <location>
        <begin position="354"/>
        <end position="379"/>
    </location>
</feature>
<dbReference type="InterPro" id="IPR044880">
    <property type="entry name" value="NCX_ion-bd_dom_sf"/>
</dbReference>
<gene>
    <name evidence="10" type="ORF">DMC30DRAFT_348365</name>
</gene>
<evidence type="ECO:0000256" key="7">
    <source>
        <dbReference type="ARBA" id="ARBA00023136"/>
    </source>
</evidence>
<feature type="transmembrane region" description="Helical" evidence="8">
    <location>
        <begin position="69"/>
        <end position="90"/>
    </location>
</feature>